<feature type="non-terminal residue" evidence="2">
    <location>
        <position position="1"/>
    </location>
</feature>
<reference evidence="2" key="1">
    <citation type="journal article" date="2002" name="J. Neurosci.">
        <title>Synaptic targeting of N-type calcium channels in hippocampal neurons.</title>
        <authorList>
            <person name="Maximov A."/>
            <person name="Bezprozvanny I."/>
        </authorList>
    </citation>
    <scope>NUCLEOTIDE SEQUENCE</scope>
    <source>
        <strain evidence="2">Sprague-Dawley</strain>
    </source>
</reference>
<evidence type="ECO:0000256" key="1">
    <source>
        <dbReference type="SAM" id="MobiDB-lite"/>
    </source>
</evidence>
<organism evidence="2">
    <name type="scientific">Rattus norvegicus</name>
    <name type="common">Rat</name>
    <dbReference type="NCBI Taxonomy" id="10116"/>
    <lineage>
        <taxon>Eukaryota</taxon>
        <taxon>Metazoa</taxon>
        <taxon>Chordata</taxon>
        <taxon>Craniata</taxon>
        <taxon>Vertebrata</taxon>
        <taxon>Euteleostomi</taxon>
        <taxon>Mammalia</taxon>
        <taxon>Eutheria</taxon>
        <taxon>Euarchontoglires</taxon>
        <taxon>Glires</taxon>
        <taxon>Rodentia</taxon>
        <taxon>Myomorpha</taxon>
        <taxon>Muroidea</taxon>
        <taxon>Muridae</taxon>
        <taxon>Murinae</taxon>
        <taxon>Rattus</taxon>
    </lineage>
</organism>
<evidence type="ECO:0000313" key="2">
    <source>
        <dbReference type="EMBL" id="AAK71643.1"/>
    </source>
</evidence>
<feature type="region of interest" description="Disordered" evidence="1">
    <location>
        <begin position="1"/>
        <end position="35"/>
    </location>
</feature>
<feature type="compositionally biased region" description="Pro residues" evidence="1">
    <location>
        <begin position="1"/>
        <end position="10"/>
    </location>
</feature>
<name>Q923W2_RAT</name>
<sequence>FGSREPPQPKPSLSSHPISPTAALEPGPHPQGSVWTVRPLPTTCLRIHSPLKRPWPPTLAAPPGLPMCPPSLPNPTLSAVYPMATTALWDSAPASGRGTATTTQTRITGASCTTTTHAPARGCGFQLMSFIIRSGLCGHSPGRRVLTSRPLWWRFLLLSLPPFYTGQTNKALS</sequence>
<dbReference type="AlphaFoldDB" id="Q923W2"/>
<dbReference type="EMBL" id="AF389419">
    <property type="protein sequence ID" value="AAK71643.1"/>
    <property type="molecule type" value="mRNA"/>
</dbReference>
<protein>
    <submittedName>
        <fullName evidence="2">N-type calcium channel pore-forming subunit alpha 1B</fullName>
    </submittedName>
</protein>
<proteinExistence type="evidence at transcript level"/>
<accession>Q923W2</accession>